<reference evidence="1 2" key="1">
    <citation type="submission" date="2011-01" db="EMBL/GenBank/DDBJ databases">
        <authorList>
            <person name="Weinstock G."/>
            <person name="Sodergren E."/>
            <person name="Clifton S."/>
            <person name="Fulton L."/>
            <person name="Fulton B."/>
            <person name="Courtney L."/>
            <person name="Fronick C."/>
            <person name="Harrison M."/>
            <person name="Strong C."/>
            <person name="Farmer C."/>
            <person name="Delahaunty K."/>
            <person name="Markovic C."/>
            <person name="Hall O."/>
            <person name="Minx P."/>
            <person name="Tomlinson C."/>
            <person name="Mitreva M."/>
            <person name="Hou S."/>
            <person name="Chen J."/>
            <person name="Wollam A."/>
            <person name="Pepin K.H."/>
            <person name="Johnson M."/>
            <person name="Bhonagiri V."/>
            <person name="Zhang X."/>
            <person name="Suruliraj S."/>
            <person name="Warren W."/>
            <person name="Chinwalla A."/>
            <person name="Mardis E.R."/>
            <person name="Wilson R.K."/>
        </authorList>
    </citation>
    <scope>NUCLEOTIDE SEQUENCE [LARGE SCALE GENOMIC DNA]</scope>
    <source>
        <strain evidence="2">DSM 22608 / JCM 16073 / KCTC 15190 / YIT 12066</strain>
    </source>
</reference>
<proteinExistence type="predicted"/>
<evidence type="ECO:0000313" key="1">
    <source>
        <dbReference type="EMBL" id="EFY07366.1"/>
    </source>
</evidence>
<evidence type="ECO:0000313" key="2">
    <source>
        <dbReference type="Proteomes" id="UP000018458"/>
    </source>
</evidence>
<sequence>MRKFFFILTPVKKCVFGFQALFVPKELLTFHQGGRLKIGCILCHGYVCLNQSAEPYLLTCQANFTRGQLQKPAETNNSSTIVV</sequence>
<comment type="caution">
    <text evidence="1">The sequence shown here is derived from an EMBL/GenBank/DDBJ whole genome shotgun (WGS) entry which is preliminary data.</text>
</comment>
<dbReference type="EMBL" id="AEVO01000039">
    <property type="protein sequence ID" value="EFY07366.1"/>
    <property type="molecule type" value="Genomic_DNA"/>
</dbReference>
<dbReference type="AlphaFoldDB" id="E8LJE2"/>
<dbReference type="Proteomes" id="UP000018458">
    <property type="component" value="Unassembled WGS sequence"/>
</dbReference>
<protein>
    <submittedName>
        <fullName evidence="1">Uncharacterized protein</fullName>
    </submittedName>
</protein>
<organism evidence="1 2">
    <name type="scientific">Succinatimonas hippei (strain DSM 22608 / JCM 16073 / KCTC 15190 / YIT 12066)</name>
    <dbReference type="NCBI Taxonomy" id="762983"/>
    <lineage>
        <taxon>Bacteria</taxon>
        <taxon>Pseudomonadati</taxon>
        <taxon>Pseudomonadota</taxon>
        <taxon>Gammaproteobacteria</taxon>
        <taxon>Aeromonadales</taxon>
        <taxon>Succinivibrionaceae</taxon>
        <taxon>Succinatimonas</taxon>
    </lineage>
</organism>
<gene>
    <name evidence="1" type="ORF">HMPREF9444_00820</name>
</gene>
<keyword evidence="2" id="KW-1185">Reference proteome</keyword>
<accession>E8LJE2</accession>
<dbReference type="HOGENOM" id="CLU_2541310_0_0_6"/>
<name>E8LJE2_SUCHY</name>